<dbReference type="Proteomes" id="UP000607653">
    <property type="component" value="Unassembled WGS sequence"/>
</dbReference>
<evidence type="ECO:0000313" key="2">
    <source>
        <dbReference type="Proteomes" id="UP000607653"/>
    </source>
</evidence>
<dbReference type="AlphaFoldDB" id="A0A822ZCL6"/>
<name>A0A822ZCL6_NELNU</name>
<dbReference type="EMBL" id="DUZY01000006">
    <property type="protein sequence ID" value="DAD42283.1"/>
    <property type="molecule type" value="Genomic_DNA"/>
</dbReference>
<protein>
    <submittedName>
        <fullName evidence="1">Uncharacterized protein</fullName>
    </submittedName>
</protein>
<sequence length="80" mass="9502">MPDAHKEAMRKVVESKFVFLPSCAEKTKKLINYEMSTKWRQWKNEIKSRGYDADTSVEEIKAYVPDSRVDKDQWGRLVDY</sequence>
<accession>A0A822ZCL6</accession>
<keyword evidence="2" id="KW-1185">Reference proteome</keyword>
<organism evidence="1 2">
    <name type="scientific">Nelumbo nucifera</name>
    <name type="common">Sacred lotus</name>
    <dbReference type="NCBI Taxonomy" id="4432"/>
    <lineage>
        <taxon>Eukaryota</taxon>
        <taxon>Viridiplantae</taxon>
        <taxon>Streptophyta</taxon>
        <taxon>Embryophyta</taxon>
        <taxon>Tracheophyta</taxon>
        <taxon>Spermatophyta</taxon>
        <taxon>Magnoliopsida</taxon>
        <taxon>Proteales</taxon>
        <taxon>Nelumbonaceae</taxon>
        <taxon>Nelumbo</taxon>
    </lineage>
</organism>
<gene>
    <name evidence="1" type="ORF">HUJ06_000513</name>
</gene>
<comment type="caution">
    <text evidence="1">The sequence shown here is derived from an EMBL/GenBank/DDBJ whole genome shotgun (WGS) entry which is preliminary data.</text>
</comment>
<evidence type="ECO:0000313" key="1">
    <source>
        <dbReference type="EMBL" id="DAD42283.1"/>
    </source>
</evidence>
<reference evidence="1 2" key="1">
    <citation type="journal article" date="2020" name="Mol. Biol. Evol.">
        <title>Distinct Expression and Methylation Patterns for Genes with Different Fates following a Single Whole-Genome Duplication in Flowering Plants.</title>
        <authorList>
            <person name="Shi T."/>
            <person name="Rahmani R.S."/>
            <person name="Gugger P.F."/>
            <person name="Wang M."/>
            <person name="Li H."/>
            <person name="Zhang Y."/>
            <person name="Li Z."/>
            <person name="Wang Q."/>
            <person name="Van de Peer Y."/>
            <person name="Marchal K."/>
            <person name="Chen J."/>
        </authorList>
    </citation>
    <scope>NUCLEOTIDE SEQUENCE [LARGE SCALE GENOMIC DNA]</scope>
    <source>
        <tissue evidence="1">Leaf</tissue>
    </source>
</reference>
<proteinExistence type="predicted"/>